<evidence type="ECO:0000256" key="5">
    <source>
        <dbReference type="ARBA" id="ARBA00022694"/>
    </source>
</evidence>
<comment type="cofactor">
    <cofactor evidence="2">
        <name>Zn(2+)</name>
        <dbReference type="ChEBI" id="CHEBI:29105"/>
    </cofactor>
</comment>
<dbReference type="AlphaFoldDB" id="R7QHD9"/>
<organism evidence="13 14">
    <name type="scientific">Chondrus crispus</name>
    <name type="common">Carrageen Irish moss</name>
    <name type="synonym">Polymorpha crispa</name>
    <dbReference type="NCBI Taxonomy" id="2769"/>
    <lineage>
        <taxon>Eukaryota</taxon>
        <taxon>Rhodophyta</taxon>
        <taxon>Florideophyceae</taxon>
        <taxon>Rhodymeniophycidae</taxon>
        <taxon>Gigartinales</taxon>
        <taxon>Gigartinaceae</taxon>
        <taxon>Chondrus</taxon>
    </lineage>
</organism>
<proteinExistence type="inferred from homology"/>
<evidence type="ECO:0000256" key="3">
    <source>
        <dbReference type="ARBA" id="ARBA00007823"/>
    </source>
</evidence>
<accession>R7QHD9</accession>
<dbReference type="STRING" id="2769.R7QHD9"/>
<dbReference type="InterPro" id="IPR036866">
    <property type="entry name" value="RibonucZ/Hydroxyglut_hydro"/>
</dbReference>
<dbReference type="GO" id="GO:0042781">
    <property type="term" value="F:3'-tRNA processing endoribonuclease activity"/>
    <property type="evidence" value="ECO:0007669"/>
    <property type="project" value="UniProtKB-EC"/>
</dbReference>
<evidence type="ECO:0000313" key="14">
    <source>
        <dbReference type="Proteomes" id="UP000012073"/>
    </source>
</evidence>
<feature type="domain" description="tRNase Z endonuclease" evidence="12">
    <location>
        <begin position="7"/>
        <end position="65"/>
    </location>
</feature>
<evidence type="ECO:0000256" key="2">
    <source>
        <dbReference type="ARBA" id="ARBA00001947"/>
    </source>
</evidence>
<evidence type="ECO:0000256" key="4">
    <source>
        <dbReference type="ARBA" id="ARBA00012477"/>
    </source>
</evidence>
<evidence type="ECO:0000256" key="8">
    <source>
        <dbReference type="ARBA" id="ARBA00022759"/>
    </source>
</evidence>
<keyword evidence="6" id="KW-0540">Nuclease</keyword>
<dbReference type="GO" id="GO:0046872">
    <property type="term" value="F:metal ion binding"/>
    <property type="evidence" value="ECO:0007669"/>
    <property type="project" value="UniProtKB-KW"/>
</dbReference>
<dbReference type="InterPro" id="IPR027794">
    <property type="entry name" value="tRNase_Z_dom"/>
</dbReference>
<evidence type="ECO:0000256" key="1">
    <source>
        <dbReference type="ARBA" id="ARBA00000402"/>
    </source>
</evidence>
<dbReference type="PANTHER" id="PTHR12553:SF49">
    <property type="entry name" value="ZINC PHOSPHODIESTERASE ELAC PROTEIN 2"/>
    <property type="match status" value="1"/>
</dbReference>
<dbReference type="Proteomes" id="UP000012073">
    <property type="component" value="Unassembled WGS sequence"/>
</dbReference>
<dbReference type="EC" id="3.1.26.11" evidence="4"/>
<evidence type="ECO:0000256" key="9">
    <source>
        <dbReference type="ARBA" id="ARBA00022801"/>
    </source>
</evidence>
<dbReference type="InterPro" id="IPR047151">
    <property type="entry name" value="RNZ2-like"/>
</dbReference>
<dbReference type="Pfam" id="PF12706">
    <property type="entry name" value="Lactamase_B_2"/>
    <property type="match status" value="1"/>
</dbReference>
<dbReference type="CDD" id="cd07718">
    <property type="entry name" value="RNaseZ_ELAC1_ELAC2-C-term-like_MBL-fold"/>
    <property type="match status" value="1"/>
</dbReference>
<dbReference type="EMBL" id="HG001807">
    <property type="protein sequence ID" value="CDF36881.1"/>
    <property type="molecule type" value="Genomic_DNA"/>
</dbReference>
<evidence type="ECO:0000259" key="12">
    <source>
        <dbReference type="Pfam" id="PF13691"/>
    </source>
</evidence>
<evidence type="ECO:0000313" key="13">
    <source>
        <dbReference type="EMBL" id="CDF36881.1"/>
    </source>
</evidence>
<dbReference type="OMA" id="INYICQL"/>
<dbReference type="Gramene" id="CDF36881">
    <property type="protein sequence ID" value="CDF36881"/>
    <property type="gene ID" value="CHC_T00005540001"/>
</dbReference>
<dbReference type="RefSeq" id="XP_005716700.1">
    <property type="nucleotide sequence ID" value="XM_005716643.1"/>
</dbReference>
<keyword evidence="7" id="KW-0479">Metal-binding</keyword>
<dbReference type="Gene3D" id="3.60.15.10">
    <property type="entry name" value="Ribonuclease Z/Hydroxyacylglutathione hydrolase-like"/>
    <property type="match status" value="2"/>
</dbReference>
<evidence type="ECO:0000256" key="7">
    <source>
        <dbReference type="ARBA" id="ARBA00022723"/>
    </source>
</evidence>
<dbReference type="Pfam" id="PF13691">
    <property type="entry name" value="Lactamase_B_4"/>
    <property type="match status" value="1"/>
</dbReference>
<dbReference type="PANTHER" id="PTHR12553">
    <property type="entry name" value="ZINC PHOSPHODIESTERASE ELAC PROTEIN 2"/>
    <property type="match status" value="1"/>
</dbReference>
<evidence type="ECO:0000256" key="10">
    <source>
        <dbReference type="ARBA" id="ARBA00022833"/>
    </source>
</evidence>
<gene>
    <name evidence="13" type="ORF">CHC_T00005540001</name>
</gene>
<dbReference type="PhylomeDB" id="R7QHD9"/>
<dbReference type="SUPFAM" id="SSF56281">
    <property type="entry name" value="Metallo-hydrolase/oxidoreductase"/>
    <property type="match status" value="2"/>
</dbReference>
<dbReference type="KEGG" id="ccp:CHC_T00005540001"/>
<evidence type="ECO:0000259" key="11">
    <source>
        <dbReference type="Pfam" id="PF12706"/>
    </source>
</evidence>
<reference evidence="14" key="1">
    <citation type="journal article" date="2013" name="Proc. Natl. Acad. Sci. U.S.A.">
        <title>Genome structure and metabolic features in the red seaweed Chondrus crispus shed light on evolution of the Archaeplastida.</title>
        <authorList>
            <person name="Collen J."/>
            <person name="Porcel B."/>
            <person name="Carre W."/>
            <person name="Ball S.G."/>
            <person name="Chaparro C."/>
            <person name="Tonon T."/>
            <person name="Barbeyron T."/>
            <person name="Michel G."/>
            <person name="Noel B."/>
            <person name="Valentin K."/>
            <person name="Elias M."/>
            <person name="Artiguenave F."/>
            <person name="Arun A."/>
            <person name="Aury J.M."/>
            <person name="Barbosa-Neto J.F."/>
            <person name="Bothwell J.H."/>
            <person name="Bouget F.Y."/>
            <person name="Brillet L."/>
            <person name="Cabello-Hurtado F."/>
            <person name="Capella-Gutierrez S."/>
            <person name="Charrier B."/>
            <person name="Cladiere L."/>
            <person name="Cock J.M."/>
            <person name="Coelho S.M."/>
            <person name="Colleoni C."/>
            <person name="Czjzek M."/>
            <person name="Da Silva C."/>
            <person name="Delage L."/>
            <person name="Denoeud F."/>
            <person name="Deschamps P."/>
            <person name="Dittami S.M."/>
            <person name="Gabaldon T."/>
            <person name="Gachon C.M."/>
            <person name="Groisillier A."/>
            <person name="Herve C."/>
            <person name="Jabbari K."/>
            <person name="Katinka M."/>
            <person name="Kloareg B."/>
            <person name="Kowalczyk N."/>
            <person name="Labadie K."/>
            <person name="Leblanc C."/>
            <person name="Lopez P.J."/>
            <person name="McLachlan D.H."/>
            <person name="Meslet-Cladiere L."/>
            <person name="Moustafa A."/>
            <person name="Nehr Z."/>
            <person name="Nyvall Collen P."/>
            <person name="Panaud O."/>
            <person name="Partensky F."/>
            <person name="Poulain J."/>
            <person name="Rensing S.A."/>
            <person name="Rousvoal S."/>
            <person name="Samson G."/>
            <person name="Symeonidi A."/>
            <person name="Weissenbach J."/>
            <person name="Zambounis A."/>
            <person name="Wincker P."/>
            <person name="Boyen C."/>
        </authorList>
    </citation>
    <scope>NUCLEOTIDE SEQUENCE [LARGE SCALE GENOMIC DNA]</scope>
    <source>
        <strain evidence="14">cv. Stackhouse</strain>
    </source>
</reference>
<protein>
    <recommendedName>
        <fullName evidence="4">ribonuclease Z</fullName>
        <ecNumber evidence="4">3.1.26.11</ecNumber>
    </recommendedName>
</protein>
<dbReference type="GeneID" id="17324409"/>
<comment type="catalytic activity">
    <reaction evidence="1">
        <text>Endonucleolytic cleavage of RNA, removing extra 3' nucleotides from tRNA precursor, generating 3' termini of tRNAs. A 3'-hydroxy group is left at the tRNA terminus and a 5'-phosphoryl group is left at the trailer molecule.</text>
        <dbReference type="EC" id="3.1.26.11"/>
    </reaction>
</comment>
<keyword evidence="8" id="KW-0255">Endonuclease</keyword>
<keyword evidence="10" id="KW-0862">Zinc</keyword>
<comment type="similarity">
    <text evidence="3">Belongs to the RNase Z family.</text>
</comment>
<feature type="domain" description="Metallo-beta-lactamase" evidence="11">
    <location>
        <begin position="481"/>
        <end position="699"/>
    </location>
</feature>
<keyword evidence="14" id="KW-1185">Reference proteome</keyword>
<name>R7QHD9_CHOCR</name>
<dbReference type="InterPro" id="IPR001279">
    <property type="entry name" value="Metallo-B-lactamas"/>
</dbReference>
<keyword evidence="5" id="KW-0819">tRNA processing</keyword>
<dbReference type="GO" id="GO:0005739">
    <property type="term" value="C:mitochondrion"/>
    <property type="evidence" value="ECO:0007669"/>
    <property type="project" value="TreeGrafter"/>
</dbReference>
<keyword evidence="9" id="KW-0378">Hydrolase</keyword>
<sequence>MHSYVEVIGPGTPDASSSLHLFFDEGRYLFECGDGTQRLCTEYGIKLGRLRSIFLTSLAAPSIGGLLGLNLTLADAGKESVSITAPKGLASIFKAARSFYYRPSLQSTLHEVDLEASVEPLPVLVLEDENVNITAIPVRSRRDIEIDTAFGAHFDALAYVCRLHDLRGKFNPARAMELGVKKGRLFGQLQRGVPVTTDNGVTVTPEQVMSKSTPGPMFLVIPCPTVNHIQAITKSKALNPVELGILSADASSNLMRRCVVAHLAPKHVLENTAYREWCDSFGADVSHIPLHPSVSSPRTVFSTHATDAALLHFTVDKDLFPLPSDALDASSLVSVSEARSSRSNPESAMPLSMCKPAQPEGFRTDEGFPSFCLNRTGTWLEGDCKMKFVLSPSANAGPDMGAVRPRFIERIAGQPKHPWREAALKKHAEEPVGKGRQTPPSISSLSPGTAAVRFFGTGAAIPGKHRNVSSLMIDMFERGSVMMDCGEGTWGQMVRMFGQERARRVLCGLKVVFISHMHADHHLGLLTLLHERAIALREQSVYGRGPQLVVVGPHYLASWLEAFQAAARVPLRDTLAPLKRSFKFFDAKALTDPQAPEAKFFPDAFGLEVGCVSVIHCPLSYGIMLRDCVSGWKVVYSGDTRPCPALGEIGKGATLAIHEATLSDDMQDEARDKLHCTTSEALDVCVNDMGAWRTILTHFSQRYPRIPKLDDATVARLDQDRAAFAFDLMSVDFTRLEEIPEVVPAMLDLFPDGNGVEASDIDEARARMHKACESV</sequence>
<dbReference type="GO" id="GO:1990180">
    <property type="term" value="P:mitochondrial tRNA 3'-end processing"/>
    <property type="evidence" value="ECO:0007669"/>
    <property type="project" value="TreeGrafter"/>
</dbReference>
<evidence type="ECO:0000256" key="6">
    <source>
        <dbReference type="ARBA" id="ARBA00022722"/>
    </source>
</evidence>
<dbReference type="OrthoDB" id="527344at2759"/>